<evidence type="ECO:0000259" key="1">
    <source>
        <dbReference type="PROSITE" id="PS50126"/>
    </source>
</evidence>
<dbReference type="CDD" id="cd00164">
    <property type="entry name" value="S1_like"/>
    <property type="match status" value="1"/>
</dbReference>
<sequence>MDTTLRYVQQFGRSKKDNLKPSLTGKYHVGQTIEVFPFRMMDFGCFASTADGLSGLLHNSEMAVDLQGKLPEMIDREQSIQVRITKYDRRSGEVAFTMEGKEKDKDKGLEASTPTVADALVVPSVIAPTTSAVPTPAAPSAPTAPIPAAVTTTANASTAFASTTPATTSAPVSTPAAVTTTTSAGELAPHQFTTSAPVPTEPTRDSLSARLDSEGADIQKFIEGVSQTPMSSQAQKLLRDLLEKNNTFRFTYAMQTVVDNFEPDLNYLLLSLIERALKNPTP</sequence>
<dbReference type="EMBL" id="JAEQNB010000002">
    <property type="protein sequence ID" value="MBL0386469.1"/>
    <property type="molecule type" value="Genomic_DNA"/>
</dbReference>
<evidence type="ECO:0000313" key="3">
    <source>
        <dbReference type="Proteomes" id="UP000602284"/>
    </source>
</evidence>
<protein>
    <recommendedName>
        <fullName evidence="1">S1 motif domain-containing protein</fullName>
    </recommendedName>
</protein>
<gene>
    <name evidence="2" type="ORF">JJB07_07395</name>
</gene>
<dbReference type="PROSITE" id="PS50126">
    <property type="entry name" value="S1"/>
    <property type="match status" value="1"/>
</dbReference>
<reference evidence="2 3" key="1">
    <citation type="submission" date="2021-01" db="EMBL/GenBank/DDBJ databases">
        <title>Tumebacillus sp. strain ITR2 16S ribosomal RNA gene Genome sequencing and assembly.</title>
        <authorList>
            <person name="Kang M."/>
        </authorList>
    </citation>
    <scope>NUCLEOTIDE SEQUENCE [LARGE SCALE GENOMIC DNA]</scope>
    <source>
        <strain evidence="2 3">ITR2</strain>
    </source>
</reference>
<feature type="domain" description="S1 motif" evidence="1">
    <location>
        <begin position="30"/>
        <end position="99"/>
    </location>
</feature>
<dbReference type="InterPro" id="IPR012340">
    <property type="entry name" value="NA-bd_OB-fold"/>
</dbReference>
<name>A0ABS1J878_9BACL</name>
<comment type="caution">
    <text evidence="2">The sequence shown here is derived from an EMBL/GenBank/DDBJ whole genome shotgun (WGS) entry which is preliminary data.</text>
</comment>
<accession>A0ABS1J878</accession>
<dbReference type="SUPFAM" id="SSF50249">
    <property type="entry name" value="Nucleic acid-binding proteins"/>
    <property type="match status" value="1"/>
</dbReference>
<organism evidence="2 3">
    <name type="scientific">Tumebacillus amylolyticus</name>
    <dbReference type="NCBI Taxonomy" id="2801339"/>
    <lineage>
        <taxon>Bacteria</taxon>
        <taxon>Bacillati</taxon>
        <taxon>Bacillota</taxon>
        <taxon>Bacilli</taxon>
        <taxon>Bacillales</taxon>
        <taxon>Alicyclobacillaceae</taxon>
        <taxon>Tumebacillus</taxon>
    </lineage>
</organism>
<dbReference type="Gene3D" id="2.40.50.140">
    <property type="entry name" value="Nucleic acid-binding proteins"/>
    <property type="match status" value="1"/>
</dbReference>
<evidence type="ECO:0000313" key="2">
    <source>
        <dbReference type="EMBL" id="MBL0386469.1"/>
    </source>
</evidence>
<dbReference type="RefSeq" id="WP_201633021.1">
    <property type="nucleotide sequence ID" value="NZ_JAEQNB010000002.1"/>
</dbReference>
<dbReference type="SMART" id="SM00316">
    <property type="entry name" value="S1"/>
    <property type="match status" value="1"/>
</dbReference>
<dbReference type="InterPro" id="IPR003029">
    <property type="entry name" value="S1_domain"/>
</dbReference>
<proteinExistence type="predicted"/>
<dbReference type="Proteomes" id="UP000602284">
    <property type="component" value="Unassembled WGS sequence"/>
</dbReference>
<keyword evidence="3" id="KW-1185">Reference proteome</keyword>